<organism evidence="7 8">
    <name type="scientific">Streptomyces castrisilvae</name>
    <dbReference type="NCBI Taxonomy" id="3033811"/>
    <lineage>
        <taxon>Bacteria</taxon>
        <taxon>Bacillati</taxon>
        <taxon>Actinomycetota</taxon>
        <taxon>Actinomycetes</taxon>
        <taxon>Kitasatosporales</taxon>
        <taxon>Streptomycetaceae</taxon>
        <taxon>Streptomyces</taxon>
    </lineage>
</organism>
<dbReference type="PANTHER" id="PTHR47506">
    <property type="entry name" value="TRANSCRIPTIONAL REGULATORY PROTEIN"/>
    <property type="match status" value="1"/>
</dbReference>
<keyword evidence="1" id="KW-0678">Repressor</keyword>
<evidence type="ECO:0000256" key="3">
    <source>
        <dbReference type="ARBA" id="ARBA00023125"/>
    </source>
</evidence>
<evidence type="ECO:0000256" key="4">
    <source>
        <dbReference type="ARBA" id="ARBA00023163"/>
    </source>
</evidence>
<evidence type="ECO:0000259" key="6">
    <source>
        <dbReference type="PROSITE" id="PS50977"/>
    </source>
</evidence>
<dbReference type="SUPFAM" id="SSF48498">
    <property type="entry name" value="Tetracyclin repressor-like, C-terminal domain"/>
    <property type="match status" value="1"/>
</dbReference>
<evidence type="ECO:0000313" key="7">
    <source>
        <dbReference type="EMBL" id="WLQ37832.1"/>
    </source>
</evidence>
<protein>
    <submittedName>
        <fullName evidence="7">TetR/AcrR family transcriptional regulator</fullName>
    </submittedName>
</protein>
<reference evidence="7 8" key="1">
    <citation type="submission" date="2023-03" db="EMBL/GenBank/DDBJ databases">
        <title>Isolation and description of six Streptomyces strains from soil environments, able to metabolize different microbial glucans.</title>
        <authorList>
            <person name="Widen T."/>
            <person name="Larsbrink J."/>
        </authorList>
    </citation>
    <scope>NUCLEOTIDE SEQUENCE [LARGE SCALE GENOMIC DNA]</scope>
    <source>
        <strain evidence="7 8">Mut1</strain>
    </source>
</reference>
<dbReference type="RefSeq" id="WP_306060329.1">
    <property type="nucleotide sequence ID" value="NZ_CP120997.1"/>
</dbReference>
<keyword evidence="4" id="KW-0804">Transcription</keyword>
<dbReference type="SUPFAM" id="SSF46689">
    <property type="entry name" value="Homeodomain-like"/>
    <property type="match status" value="1"/>
</dbReference>
<dbReference type="Gene3D" id="1.10.357.10">
    <property type="entry name" value="Tetracycline Repressor, domain 2"/>
    <property type="match status" value="1"/>
</dbReference>
<dbReference type="InterPro" id="IPR009057">
    <property type="entry name" value="Homeodomain-like_sf"/>
</dbReference>
<gene>
    <name evidence="7" type="ORF">P8A18_32270</name>
</gene>
<evidence type="ECO:0000313" key="8">
    <source>
        <dbReference type="Proteomes" id="UP001239522"/>
    </source>
</evidence>
<dbReference type="PROSITE" id="PS50977">
    <property type="entry name" value="HTH_TETR_2"/>
    <property type="match status" value="1"/>
</dbReference>
<feature type="domain" description="HTH tetR-type" evidence="6">
    <location>
        <begin position="13"/>
        <end position="73"/>
    </location>
</feature>
<evidence type="ECO:0000256" key="5">
    <source>
        <dbReference type="PROSITE-ProRule" id="PRU00335"/>
    </source>
</evidence>
<keyword evidence="2" id="KW-0805">Transcription regulation</keyword>
<sequence length="199" mass="21762">MTGDERRGYAKGRAKREEILDQAMAMFGEAGYRGASLRVIANRCGISHPGLLHHFPTKESLLLAVLEHRDAVDGEWLEAGRPTGVDRLRRLVDLAALNAQRRGIVELFCVLSAEATSADHPAHAYFVERYRTSVLTTRVSYTEARDKGVLREGITPGAAAQQLIALMDGLQTQWLLSGGATDMAGVLRAHVQAQLTVPF</sequence>
<evidence type="ECO:0000256" key="2">
    <source>
        <dbReference type="ARBA" id="ARBA00023015"/>
    </source>
</evidence>
<dbReference type="InterPro" id="IPR036271">
    <property type="entry name" value="Tet_transcr_reg_TetR-rel_C_sf"/>
</dbReference>
<dbReference type="PRINTS" id="PR00455">
    <property type="entry name" value="HTHTETR"/>
</dbReference>
<dbReference type="InterPro" id="IPR001647">
    <property type="entry name" value="HTH_TetR"/>
</dbReference>
<name>A0ABY9HTD6_9ACTN</name>
<dbReference type="Pfam" id="PF13977">
    <property type="entry name" value="TetR_C_6"/>
    <property type="match status" value="1"/>
</dbReference>
<evidence type="ECO:0000256" key="1">
    <source>
        <dbReference type="ARBA" id="ARBA00022491"/>
    </source>
</evidence>
<accession>A0ABY9HTD6</accession>
<feature type="DNA-binding region" description="H-T-H motif" evidence="5">
    <location>
        <begin position="36"/>
        <end position="55"/>
    </location>
</feature>
<dbReference type="Pfam" id="PF00440">
    <property type="entry name" value="TetR_N"/>
    <property type="match status" value="1"/>
</dbReference>
<dbReference type="Proteomes" id="UP001239522">
    <property type="component" value="Chromosome"/>
</dbReference>
<dbReference type="InterPro" id="IPR039538">
    <property type="entry name" value="BetI_C"/>
</dbReference>
<dbReference type="EMBL" id="CP120997">
    <property type="protein sequence ID" value="WLQ37832.1"/>
    <property type="molecule type" value="Genomic_DNA"/>
</dbReference>
<keyword evidence="8" id="KW-1185">Reference proteome</keyword>
<keyword evidence="3 5" id="KW-0238">DNA-binding</keyword>
<proteinExistence type="predicted"/>
<dbReference type="PANTHER" id="PTHR47506:SF6">
    <property type="entry name" value="HTH-TYPE TRANSCRIPTIONAL REPRESSOR NEMR"/>
    <property type="match status" value="1"/>
</dbReference>